<accession>A0ABQ6IUY5</accession>
<keyword evidence="3 9" id="KW-0238">DNA-binding</keyword>
<feature type="domain" description="Response regulatory" evidence="8">
    <location>
        <begin position="33"/>
        <end position="154"/>
    </location>
</feature>
<evidence type="ECO:0000256" key="5">
    <source>
        <dbReference type="PROSITE-ProRule" id="PRU00169"/>
    </source>
</evidence>
<dbReference type="SUPFAM" id="SSF46894">
    <property type="entry name" value="C-terminal effector domain of the bipartite response regulators"/>
    <property type="match status" value="1"/>
</dbReference>
<dbReference type="PANTHER" id="PTHR43214:SF24">
    <property type="entry name" value="TRANSCRIPTIONAL REGULATORY PROTEIN NARL-RELATED"/>
    <property type="match status" value="1"/>
</dbReference>
<dbReference type="CDD" id="cd17535">
    <property type="entry name" value="REC_NarL-like"/>
    <property type="match status" value="1"/>
</dbReference>
<dbReference type="PANTHER" id="PTHR43214">
    <property type="entry name" value="TWO-COMPONENT RESPONSE REGULATOR"/>
    <property type="match status" value="1"/>
</dbReference>
<evidence type="ECO:0000256" key="6">
    <source>
        <dbReference type="SAM" id="MobiDB-lite"/>
    </source>
</evidence>
<dbReference type="PRINTS" id="PR00038">
    <property type="entry name" value="HTHLUXR"/>
</dbReference>
<gene>
    <name evidence="9" type="ORF">GCM10025883_37850</name>
</gene>
<keyword evidence="10" id="KW-1185">Reference proteome</keyword>
<dbReference type="SUPFAM" id="SSF52172">
    <property type="entry name" value="CheY-like"/>
    <property type="match status" value="1"/>
</dbReference>
<keyword evidence="1 5" id="KW-0597">Phosphoprotein</keyword>
<sequence length="257" mass="27310">MNDPKEPRSVSISDHGDATASDPAQNTGSSPIRLVLVDDQELVRAGLRMVLGARPEVDVVGEATDGADVVDLVARTSPDVVLMDVRMPGTDGIAATRAIRDAYGSRADGGPGVLILTTFDLDEYVYDALRAGAGGFLVKDSPVEDLLTGIGHVHRADAIVGPRATELIEHFTSGASAEPGGEPVRLEELTPREHEVLELIATGRTNAEIARHLVLSEVTVKTHVGRILTKLDLRDRTQAVILAYERGVVRVGHGDGH</sequence>
<dbReference type="PROSITE" id="PS00622">
    <property type="entry name" value="HTH_LUXR_1"/>
    <property type="match status" value="1"/>
</dbReference>
<dbReference type="InterPro" id="IPR000792">
    <property type="entry name" value="Tscrpt_reg_LuxR_C"/>
</dbReference>
<dbReference type="InterPro" id="IPR016032">
    <property type="entry name" value="Sig_transdc_resp-reg_C-effctor"/>
</dbReference>
<keyword evidence="4" id="KW-0804">Transcription</keyword>
<dbReference type="EMBL" id="BSUO01000001">
    <property type="protein sequence ID" value="GMA41740.1"/>
    <property type="molecule type" value="Genomic_DNA"/>
</dbReference>
<dbReference type="InterPro" id="IPR039420">
    <property type="entry name" value="WalR-like"/>
</dbReference>
<reference evidence="10" key="1">
    <citation type="journal article" date="2019" name="Int. J. Syst. Evol. Microbiol.">
        <title>The Global Catalogue of Microorganisms (GCM) 10K type strain sequencing project: providing services to taxonomists for standard genome sequencing and annotation.</title>
        <authorList>
            <consortium name="The Broad Institute Genomics Platform"/>
            <consortium name="The Broad Institute Genome Sequencing Center for Infectious Disease"/>
            <person name="Wu L."/>
            <person name="Ma J."/>
        </authorList>
    </citation>
    <scope>NUCLEOTIDE SEQUENCE [LARGE SCALE GENOMIC DNA]</scope>
    <source>
        <strain evidence="10">NBRC 113072</strain>
    </source>
</reference>
<dbReference type="Proteomes" id="UP001157126">
    <property type="component" value="Unassembled WGS sequence"/>
</dbReference>
<dbReference type="Pfam" id="PF00072">
    <property type="entry name" value="Response_reg"/>
    <property type="match status" value="1"/>
</dbReference>
<name>A0ABQ6IUY5_9MICO</name>
<dbReference type="CDD" id="cd06170">
    <property type="entry name" value="LuxR_C_like"/>
    <property type="match status" value="1"/>
</dbReference>
<evidence type="ECO:0000256" key="2">
    <source>
        <dbReference type="ARBA" id="ARBA00023015"/>
    </source>
</evidence>
<organism evidence="9 10">
    <name type="scientific">Mobilicoccus caccae</name>
    <dbReference type="NCBI Taxonomy" id="1859295"/>
    <lineage>
        <taxon>Bacteria</taxon>
        <taxon>Bacillati</taxon>
        <taxon>Actinomycetota</taxon>
        <taxon>Actinomycetes</taxon>
        <taxon>Micrococcales</taxon>
        <taxon>Dermatophilaceae</taxon>
        <taxon>Mobilicoccus</taxon>
    </lineage>
</organism>
<evidence type="ECO:0000313" key="9">
    <source>
        <dbReference type="EMBL" id="GMA41740.1"/>
    </source>
</evidence>
<feature type="modified residue" description="4-aspartylphosphate" evidence="5">
    <location>
        <position position="84"/>
    </location>
</feature>
<evidence type="ECO:0000256" key="3">
    <source>
        <dbReference type="ARBA" id="ARBA00023125"/>
    </source>
</evidence>
<dbReference type="Gene3D" id="3.40.50.2300">
    <property type="match status" value="1"/>
</dbReference>
<keyword evidence="2" id="KW-0805">Transcription regulation</keyword>
<dbReference type="InterPro" id="IPR001789">
    <property type="entry name" value="Sig_transdc_resp-reg_receiver"/>
</dbReference>
<evidence type="ECO:0000259" key="7">
    <source>
        <dbReference type="PROSITE" id="PS50043"/>
    </source>
</evidence>
<proteinExistence type="predicted"/>
<comment type="caution">
    <text evidence="9">The sequence shown here is derived from an EMBL/GenBank/DDBJ whole genome shotgun (WGS) entry which is preliminary data.</text>
</comment>
<evidence type="ECO:0000259" key="8">
    <source>
        <dbReference type="PROSITE" id="PS50110"/>
    </source>
</evidence>
<protein>
    <submittedName>
        <fullName evidence="9">DNA-binding response regulator</fullName>
    </submittedName>
</protein>
<evidence type="ECO:0000256" key="4">
    <source>
        <dbReference type="ARBA" id="ARBA00023163"/>
    </source>
</evidence>
<dbReference type="GO" id="GO:0003677">
    <property type="term" value="F:DNA binding"/>
    <property type="evidence" value="ECO:0007669"/>
    <property type="project" value="UniProtKB-KW"/>
</dbReference>
<evidence type="ECO:0000313" key="10">
    <source>
        <dbReference type="Proteomes" id="UP001157126"/>
    </source>
</evidence>
<feature type="region of interest" description="Disordered" evidence="6">
    <location>
        <begin position="1"/>
        <end position="31"/>
    </location>
</feature>
<dbReference type="Pfam" id="PF00196">
    <property type="entry name" value="GerE"/>
    <property type="match status" value="1"/>
</dbReference>
<dbReference type="PROSITE" id="PS50043">
    <property type="entry name" value="HTH_LUXR_2"/>
    <property type="match status" value="1"/>
</dbReference>
<evidence type="ECO:0000256" key="1">
    <source>
        <dbReference type="ARBA" id="ARBA00022553"/>
    </source>
</evidence>
<feature type="domain" description="HTH luxR-type" evidence="7">
    <location>
        <begin position="182"/>
        <end position="247"/>
    </location>
</feature>
<dbReference type="SMART" id="SM00421">
    <property type="entry name" value="HTH_LUXR"/>
    <property type="match status" value="1"/>
</dbReference>
<dbReference type="SMART" id="SM00448">
    <property type="entry name" value="REC"/>
    <property type="match status" value="1"/>
</dbReference>
<dbReference type="PROSITE" id="PS50110">
    <property type="entry name" value="RESPONSE_REGULATORY"/>
    <property type="match status" value="1"/>
</dbReference>
<dbReference type="InterPro" id="IPR058245">
    <property type="entry name" value="NreC/VraR/RcsB-like_REC"/>
</dbReference>
<dbReference type="RefSeq" id="WP_284305262.1">
    <property type="nucleotide sequence ID" value="NZ_BSUO01000001.1"/>
</dbReference>
<dbReference type="InterPro" id="IPR011006">
    <property type="entry name" value="CheY-like_superfamily"/>
</dbReference>